<organism evidence="1 2">
    <name type="scientific">Actinoallomurus vinaceus</name>
    <dbReference type="NCBI Taxonomy" id="1080074"/>
    <lineage>
        <taxon>Bacteria</taxon>
        <taxon>Bacillati</taxon>
        <taxon>Actinomycetota</taxon>
        <taxon>Actinomycetes</taxon>
        <taxon>Streptosporangiales</taxon>
        <taxon>Thermomonosporaceae</taxon>
        <taxon>Actinoallomurus</taxon>
    </lineage>
</organism>
<protein>
    <submittedName>
        <fullName evidence="1">Uncharacterized protein</fullName>
    </submittedName>
</protein>
<sequence>MSYPPAGCSYQVLYIDPMGRHTESPLFADEYSLGDWFKDKSDSGEIDREAEAEGRPGGFRIYCVTEGRRIEIDHLHPRLVHGRLNRQAYGRA</sequence>
<evidence type="ECO:0000313" key="1">
    <source>
        <dbReference type="EMBL" id="GAA4619797.1"/>
    </source>
</evidence>
<dbReference type="RefSeq" id="WP_345428200.1">
    <property type="nucleotide sequence ID" value="NZ_BAABHK010000001.1"/>
</dbReference>
<dbReference type="EMBL" id="BAABHK010000001">
    <property type="protein sequence ID" value="GAA4619797.1"/>
    <property type="molecule type" value="Genomic_DNA"/>
</dbReference>
<reference evidence="2" key="1">
    <citation type="journal article" date="2019" name="Int. J. Syst. Evol. Microbiol.">
        <title>The Global Catalogue of Microorganisms (GCM) 10K type strain sequencing project: providing services to taxonomists for standard genome sequencing and annotation.</title>
        <authorList>
            <consortium name="The Broad Institute Genomics Platform"/>
            <consortium name="The Broad Institute Genome Sequencing Center for Infectious Disease"/>
            <person name="Wu L."/>
            <person name="Ma J."/>
        </authorList>
    </citation>
    <scope>NUCLEOTIDE SEQUENCE [LARGE SCALE GENOMIC DNA]</scope>
    <source>
        <strain evidence="2">JCM 17939</strain>
    </source>
</reference>
<keyword evidence="2" id="KW-1185">Reference proteome</keyword>
<proteinExistence type="predicted"/>
<accession>A0ABP8U1V6</accession>
<dbReference type="Proteomes" id="UP001501442">
    <property type="component" value="Unassembled WGS sequence"/>
</dbReference>
<name>A0ABP8U1V6_9ACTN</name>
<comment type="caution">
    <text evidence="1">The sequence shown here is derived from an EMBL/GenBank/DDBJ whole genome shotgun (WGS) entry which is preliminary data.</text>
</comment>
<gene>
    <name evidence="1" type="ORF">GCM10023196_001250</name>
</gene>
<evidence type="ECO:0000313" key="2">
    <source>
        <dbReference type="Proteomes" id="UP001501442"/>
    </source>
</evidence>